<evidence type="ECO:0000313" key="8">
    <source>
        <dbReference type="Proteomes" id="UP000182379"/>
    </source>
</evidence>
<dbReference type="GO" id="GO:0008360">
    <property type="term" value="P:regulation of cell shape"/>
    <property type="evidence" value="ECO:0007669"/>
    <property type="project" value="UniProtKB-KW"/>
</dbReference>
<dbReference type="GO" id="GO:0051301">
    <property type="term" value="P:cell division"/>
    <property type="evidence" value="ECO:0007669"/>
    <property type="project" value="InterPro"/>
</dbReference>
<evidence type="ECO:0000256" key="3">
    <source>
        <dbReference type="ARBA" id="ARBA00022960"/>
    </source>
</evidence>
<feature type="transmembrane region" description="Helical" evidence="6">
    <location>
        <begin position="166"/>
        <end position="184"/>
    </location>
</feature>
<keyword evidence="3 6" id="KW-0133">Cell shape</keyword>
<protein>
    <recommendedName>
        <fullName evidence="6">Peptidoglycan glycosyltransferase RodA</fullName>
        <shortName evidence="6">PGT</shortName>
        <ecNumber evidence="6">2.4.99.28</ecNumber>
    </recommendedName>
    <alternativeName>
        <fullName evidence="6">Cell elongation protein RodA</fullName>
    </alternativeName>
    <alternativeName>
        <fullName evidence="6">Cell wall polymerase</fullName>
    </alternativeName>
    <alternativeName>
        <fullName evidence="6">Peptidoglycan polymerase</fullName>
        <shortName evidence="6">PG polymerase</shortName>
    </alternativeName>
</protein>
<comment type="function">
    <text evidence="6">Peptidoglycan polymerase that is essential for cell wall elongation.</text>
</comment>
<keyword evidence="6" id="KW-1003">Cell membrane</keyword>
<dbReference type="Proteomes" id="UP000182379">
    <property type="component" value="Unassembled WGS sequence"/>
</dbReference>
<dbReference type="NCBIfam" id="TIGR02210">
    <property type="entry name" value="rodA_shape"/>
    <property type="match status" value="1"/>
</dbReference>
<comment type="pathway">
    <text evidence="6">Cell wall biogenesis; peptidoglycan biosynthesis.</text>
</comment>
<feature type="transmembrane region" description="Helical" evidence="6">
    <location>
        <begin position="189"/>
        <end position="207"/>
    </location>
</feature>
<keyword evidence="6" id="KW-0961">Cell wall biogenesis/degradation</keyword>
<feature type="transmembrane region" description="Helical" evidence="6">
    <location>
        <begin position="276"/>
        <end position="296"/>
    </location>
</feature>
<organism evidence="7 8">
    <name type="scientific">Acidaminococcus fermentans</name>
    <dbReference type="NCBI Taxonomy" id="905"/>
    <lineage>
        <taxon>Bacteria</taxon>
        <taxon>Bacillati</taxon>
        <taxon>Bacillota</taxon>
        <taxon>Negativicutes</taxon>
        <taxon>Acidaminococcales</taxon>
        <taxon>Acidaminococcaceae</taxon>
        <taxon>Acidaminococcus</taxon>
    </lineage>
</organism>
<dbReference type="GO" id="GO:0032153">
    <property type="term" value="C:cell division site"/>
    <property type="evidence" value="ECO:0007669"/>
    <property type="project" value="TreeGrafter"/>
</dbReference>
<comment type="subcellular location">
    <subcellularLocation>
        <location evidence="6">Cell membrane</location>
        <topology evidence="6">Multi-pass membrane protein</topology>
    </subcellularLocation>
    <subcellularLocation>
        <location evidence="1">Membrane</location>
        <topology evidence="1">Multi-pass membrane protein</topology>
    </subcellularLocation>
</comment>
<dbReference type="PANTHER" id="PTHR30474:SF1">
    <property type="entry name" value="PEPTIDOGLYCAN GLYCOSYLTRANSFERASE MRDB"/>
    <property type="match status" value="1"/>
</dbReference>
<evidence type="ECO:0000256" key="6">
    <source>
        <dbReference type="HAMAP-Rule" id="MF_02079"/>
    </source>
</evidence>
<feature type="transmembrane region" description="Helical" evidence="6">
    <location>
        <begin position="82"/>
        <end position="101"/>
    </location>
</feature>
<dbReference type="RefSeq" id="WP_012939161.1">
    <property type="nucleotide sequence ID" value="NZ_CALAKB010000015.1"/>
</dbReference>
<dbReference type="GO" id="GO:0071555">
    <property type="term" value="P:cell wall organization"/>
    <property type="evidence" value="ECO:0007669"/>
    <property type="project" value="UniProtKB-KW"/>
</dbReference>
<evidence type="ECO:0000256" key="1">
    <source>
        <dbReference type="ARBA" id="ARBA00004141"/>
    </source>
</evidence>
<dbReference type="GO" id="GO:0005886">
    <property type="term" value="C:plasma membrane"/>
    <property type="evidence" value="ECO:0007669"/>
    <property type="project" value="UniProtKB-SubCell"/>
</dbReference>
<keyword evidence="6" id="KW-0808">Transferase</keyword>
<dbReference type="Pfam" id="PF01098">
    <property type="entry name" value="FTSW_RODA_SPOVE"/>
    <property type="match status" value="1"/>
</dbReference>
<keyword evidence="4 6" id="KW-1133">Transmembrane helix</keyword>
<evidence type="ECO:0000256" key="5">
    <source>
        <dbReference type="ARBA" id="ARBA00023136"/>
    </source>
</evidence>
<dbReference type="GO" id="GO:0009252">
    <property type="term" value="P:peptidoglycan biosynthetic process"/>
    <property type="evidence" value="ECO:0007669"/>
    <property type="project" value="UniProtKB-UniRule"/>
</dbReference>
<dbReference type="AlphaFoldDB" id="A0A1H2WJD5"/>
<dbReference type="EC" id="2.4.99.28" evidence="6"/>
<keyword evidence="6" id="KW-0573">Peptidoglycan synthesis</keyword>
<name>A0A1H2WJD5_ACIFE</name>
<accession>A0A1H2WJD5</accession>
<dbReference type="OMA" id="PMMVAWY"/>
<keyword evidence="6" id="KW-0328">Glycosyltransferase</keyword>
<gene>
    <name evidence="6" type="primary">rodA</name>
    <name evidence="7" type="ORF">SAMN05216495_10665</name>
</gene>
<sequence>MRWHFSLKKYFRNIDKPLLISVLLLIAIGVVLIASATHANVPGPRRYSFVLRQLSFAAINLVLGTFLMRFDYRVLKSLARPLYIFNILMLLAVMLVGKSALGAQRWLQLGPISIQPSEFAKAIMIISLSSFVDDRLPLLTDFRSWLPVFGYVLLPFLFVMKQPDLGTSLVFLAILLGTMIVCGFRIRYFLIMGGLGLASAPLVWQLLHEYQRNRIRVFLNPGLEPYGSGYHVIQSMIAIGSGLFAGKGLFAGTQSQLNFLPENHTDFIFAVAGEEFGFIGTTIILLLYGVVIYRGLSIALHASDDFGTLLAVGVVSMFLFHILVNVGMTSGIMPVTGVPLPFMSYGVSSLTTNMLMVALLLNINAHHQTLRFH</sequence>
<comment type="similarity">
    <text evidence="6">Belongs to the SEDS family. MrdB/RodA subfamily.</text>
</comment>
<feature type="transmembrane region" description="Helical" evidence="6">
    <location>
        <begin position="342"/>
        <end position="363"/>
    </location>
</feature>
<keyword evidence="2 6" id="KW-0812">Transmembrane</keyword>
<dbReference type="PANTHER" id="PTHR30474">
    <property type="entry name" value="CELL CYCLE PROTEIN"/>
    <property type="match status" value="1"/>
</dbReference>
<evidence type="ECO:0000256" key="4">
    <source>
        <dbReference type="ARBA" id="ARBA00022989"/>
    </source>
</evidence>
<dbReference type="GO" id="GO:0008955">
    <property type="term" value="F:peptidoglycan glycosyltransferase activity"/>
    <property type="evidence" value="ECO:0007669"/>
    <property type="project" value="UniProtKB-UniRule"/>
</dbReference>
<dbReference type="HAMAP" id="MF_02079">
    <property type="entry name" value="PGT_RodA"/>
    <property type="match status" value="1"/>
</dbReference>
<feature type="transmembrane region" description="Helical" evidence="6">
    <location>
        <begin position="308"/>
        <end position="330"/>
    </location>
</feature>
<feature type="transmembrane region" description="Helical" evidence="6">
    <location>
        <begin position="49"/>
        <end position="70"/>
    </location>
</feature>
<comment type="catalytic activity">
    <reaction evidence="6">
        <text>[GlcNAc-(1-&gt;4)-Mur2Ac(oyl-L-Ala-gamma-D-Glu-L-Lys-D-Ala-D-Ala)](n)-di-trans,octa-cis-undecaprenyl diphosphate + beta-D-GlcNAc-(1-&gt;4)-Mur2Ac(oyl-L-Ala-gamma-D-Glu-L-Lys-D-Ala-D-Ala)-di-trans,octa-cis-undecaprenyl diphosphate = [GlcNAc-(1-&gt;4)-Mur2Ac(oyl-L-Ala-gamma-D-Glu-L-Lys-D-Ala-D-Ala)](n+1)-di-trans,octa-cis-undecaprenyl diphosphate + di-trans,octa-cis-undecaprenyl diphosphate + H(+)</text>
        <dbReference type="Rhea" id="RHEA:23708"/>
        <dbReference type="Rhea" id="RHEA-COMP:9602"/>
        <dbReference type="Rhea" id="RHEA-COMP:9603"/>
        <dbReference type="ChEBI" id="CHEBI:15378"/>
        <dbReference type="ChEBI" id="CHEBI:58405"/>
        <dbReference type="ChEBI" id="CHEBI:60033"/>
        <dbReference type="ChEBI" id="CHEBI:78435"/>
        <dbReference type="EC" id="2.4.99.28"/>
    </reaction>
</comment>
<keyword evidence="5 6" id="KW-0472">Membrane</keyword>
<comment type="caution">
    <text evidence="7">The sequence shown here is derived from an EMBL/GenBank/DDBJ whole genome shotgun (WGS) entry which is preliminary data.</text>
</comment>
<dbReference type="UniPathway" id="UPA00219"/>
<reference evidence="7 8" key="1">
    <citation type="submission" date="2016-10" db="EMBL/GenBank/DDBJ databases">
        <authorList>
            <person name="Varghese N."/>
            <person name="Submissions S."/>
        </authorList>
    </citation>
    <scope>NUCLEOTIDE SEQUENCE [LARGE SCALE GENOMIC DNA]</scope>
    <source>
        <strain evidence="7 8">WCC6</strain>
    </source>
</reference>
<evidence type="ECO:0000256" key="2">
    <source>
        <dbReference type="ARBA" id="ARBA00022692"/>
    </source>
</evidence>
<dbReference type="EMBL" id="FNOP01000006">
    <property type="protein sequence ID" value="SDW80641.1"/>
    <property type="molecule type" value="Genomic_DNA"/>
</dbReference>
<dbReference type="InterPro" id="IPR011923">
    <property type="entry name" value="RodA/MrdB"/>
</dbReference>
<dbReference type="InterPro" id="IPR001182">
    <property type="entry name" value="FtsW/RodA"/>
</dbReference>
<dbReference type="GO" id="GO:0015648">
    <property type="term" value="F:lipid-linked peptidoglycan transporter activity"/>
    <property type="evidence" value="ECO:0007669"/>
    <property type="project" value="TreeGrafter"/>
</dbReference>
<evidence type="ECO:0000313" key="7">
    <source>
        <dbReference type="EMBL" id="SDW80641.1"/>
    </source>
</evidence>
<feature type="transmembrane region" description="Helical" evidence="6">
    <location>
        <begin position="144"/>
        <end position="160"/>
    </location>
</feature>
<dbReference type="GeneID" id="78335520"/>
<proteinExistence type="inferred from homology"/>